<reference evidence="2" key="1">
    <citation type="submission" date="2023-03" db="EMBL/GenBank/DDBJ databases">
        <title>Massive genome expansion in bonnet fungi (Mycena s.s.) driven by repeated elements and novel gene families across ecological guilds.</title>
        <authorList>
            <consortium name="Lawrence Berkeley National Laboratory"/>
            <person name="Harder C.B."/>
            <person name="Miyauchi S."/>
            <person name="Viragh M."/>
            <person name="Kuo A."/>
            <person name="Thoen E."/>
            <person name="Andreopoulos B."/>
            <person name="Lu D."/>
            <person name="Skrede I."/>
            <person name="Drula E."/>
            <person name="Henrissat B."/>
            <person name="Morin E."/>
            <person name="Kohler A."/>
            <person name="Barry K."/>
            <person name="LaButti K."/>
            <person name="Morin E."/>
            <person name="Salamov A."/>
            <person name="Lipzen A."/>
            <person name="Mereny Z."/>
            <person name="Hegedus B."/>
            <person name="Baldrian P."/>
            <person name="Stursova M."/>
            <person name="Weitz H."/>
            <person name="Taylor A."/>
            <person name="Grigoriev I.V."/>
            <person name="Nagy L.G."/>
            <person name="Martin F."/>
            <person name="Kauserud H."/>
        </authorList>
    </citation>
    <scope>NUCLEOTIDE SEQUENCE</scope>
    <source>
        <strain evidence="2">CBHHK182m</strain>
    </source>
</reference>
<proteinExistence type="predicted"/>
<name>A0AAD7N9P6_9AGAR</name>
<accession>A0AAD7N9P6</accession>
<comment type="caution">
    <text evidence="2">The sequence shown here is derived from an EMBL/GenBank/DDBJ whole genome shotgun (WGS) entry which is preliminary data.</text>
</comment>
<gene>
    <name evidence="2" type="ORF">B0H16DRAFT_840754</name>
</gene>
<keyword evidence="3" id="KW-1185">Reference proteome</keyword>
<evidence type="ECO:0000313" key="3">
    <source>
        <dbReference type="Proteomes" id="UP001215598"/>
    </source>
</evidence>
<protein>
    <submittedName>
        <fullName evidence="2">Uncharacterized protein</fullName>
    </submittedName>
</protein>
<dbReference type="AlphaFoldDB" id="A0AAD7N9P6"/>
<evidence type="ECO:0000256" key="1">
    <source>
        <dbReference type="SAM" id="MobiDB-lite"/>
    </source>
</evidence>
<feature type="region of interest" description="Disordered" evidence="1">
    <location>
        <begin position="36"/>
        <end position="73"/>
    </location>
</feature>
<feature type="compositionally biased region" description="Low complexity" evidence="1">
    <location>
        <begin position="213"/>
        <end position="223"/>
    </location>
</feature>
<dbReference type="Proteomes" id="UP001215598">
    <property type="component" value="Unassembled WGS sequence"/>
</dbReference>
<sequence>MWPGAVWGPPWLAGRFEARRRAIRVSTRWRLGTSLYFPPSSPKRPRTITTSTGPPPPSHSSRTTYSSRRRTKSWTRSTAGIAVWWTSRCTTITRSSSRGWRFCTQSLGVRVFRQCSTTKFPLRSQTRNGKAKMGSSPLGGREPGASNWSRGSPRRTNEMQQVRNSARSWRGTSLSSSTQSKTYPHSQARISTPGNGLARPAPISPAEVKPRRSVSSSRRSPSR</sequence>
<feature type="region of interest" description="Disordered" evidence="1">
    <location>
        <begin position="122"/>
        <end position="223"/>
    </location>
</feature>
<organism evidence="2 3">
    <name type="scientific">Mycena metata</name>
    <dbReference type="NCBI Taxonomy" id="1033252"/>
    <lineage>
        <taxon>Eukaryota</taxon>
        <taxon>Fungi</taxon>
        <taxon>Dikarya</taxon>
        <taxon>Basidiomycota</taxon>
        <taxon>Agaricomycotina</taxon>
        <taxon>Agaricomycetes</taxon>
        <taxon>Agaricomycetidae</taxon>
        <taxon>Agaricales</taxon>
        <taxon>Marasmiineae</taxon>
        <taxon>Mycenaceae</taxon>
        <taxon>Mycena</taxon>
    </lineage>
</organism>
<dbReference type="EMBL" id="JARKIB010000063">
    <property type="protein sequence ID" value="KAJ7751156.1"/>
    <property type="molecule type" value="Genomic_DNA"/>
</dbReference>
<feature type="compositionally biased region" description="Polar residues" evidence="1">
    <location>
        <begin position="158"/>
        <end position="194"/>
    </location>
</feature>
<evidence type="ECO:0000313" key="2">
    <source>
        <dbReference type="EMBL" id="KAJ7751156.1"/>
    </source>
</evidence>